<dbReference type="Proteomes" id="UP000030760">
    <property type="component" value="Unassembled WGS sequence"/>
</dbReference>
<proteinExistence type="predicted"/>
<dbReference type="EMBL" id="KB405063">
    <property type="protein sequence ID" value="EMF56438.1"/>
    <property type="molecule type" value="Genomic_DNA"/>
</dbReference>
<protein>
    <submittedName>
        <fullName evidence="1">Uncharacterized protein</fullName>
    </submittedName>
</protein>
<gene>
    <name evidence="1" type="ORF">SBD_2189</name>
</gene>
<accession>M3F4E0</accession>
<name>M3F4E0_9ACTN</name>
<sequence>MEAVKEDVQRSEAMLAGALVIGPREMPEGLELSYPDACTRLGLQPRAQGYVLWALLRLDARTGQMTRSMLVTTLVDDTRTALSVWRMGVECALPDLVGDQGPALITALDDWPLPITPVPQLADPATFDDE</sequence>
<organism evidence="1 2">
    <name type="scientific">Streptomyces bottropensis ATCC 25435</name>
    <dbReference type="NCBI Taxonomy" id="1054862"/>
    <lineage>
        <taxon>Bacteria</taxon>
        <taxon>Bacillati</taxon>
        <taxon>Actinomycetota</taxon>
        <taxon>Actinomycetes</taxon>
        <taxon>Kitasatosporales</taxon>
        <taxon>Streptomycetaceae</taxon>
        <taxon>Streptomyces</taxon>
    </lineage>
</organism>
<reference evidence="2" key="1">
    <citation type="journal article" date="2013" name="Genome Announc.">
        <title>Draft Genome Sequence of Streptomyces bottropensis ATCC 25435, a Bottromycin-Producing Actinomycete.</title>
        <authorList>
            <person name="Zhang H."/>
            <person name="Zhou W."/>
            <person name="Zhuang Y."/>
            <person name="Liang X."/>
            <person name="Liu T."/>
        </authorList>
    </citation>
    <scope>NUCLEOTIDE SEQUENCE [LARGE SCALE GENOMIC DNA]</scope>
    <source>
        <strain evidence="2">ATCC 25435</strain>
    </source>
</reference>
<evidence type="ECO:0000313" key="2">
    <source>
        <dbReference type="Proteomes" id="UP000030760"/>
    </source>
</evidence>
<dbReference type="AlphaFoldDB" id="M3F4E0"/>
<evidence type="ECO:0000313" key="1">
    <source>
        <dbReference type="EMBL" id="EMF56438.1"/>
    </source>
</evidence>